<dbReference type="EMBL" id="PJEX01000500">
    <property type="protein sequence ID" value="TKW49668.1"/>
    <property type="molecule type" value="Genomic_DNA"/>
</dbReference>
<evidence type="ECO:0000256" key="2">
    <source>
        <dbReference type="SAM" id="MobiDB-lite"/>
    </source>
</evidence>
<gene>
    <name evidence="4" type="ORF">CTA1_10828</name>
</gene>
<dbReference type="InterPro" id="IPR036526">
    <property type="entry name" value="C-N_Hydrolase_sf"/>
</dbReference>
<organism evidence="4 5">
    <name type="scientific">Colletotrichum tanaceti</name>
    <dbReference type="NCBI Taxonomy" id="1306861"/>
    <lineage>
        <taxon>Eukaryota</taxon>
        <taxon>Fungi</taxon>
        <taxon>Dikarya</taxon>
        <taxon>Ascomycota</taxon>
        <taxon>Pezizomycotina</taxon>
        <taxon>Sordariomycetes</taxon>
        <taxon>Hypocreomycetidae</taxon>
        <taxon>Glomerellales</taxon>
        <taxon>Glomerellaceae</taxon>
        <taxon>Colletotrichum</taxon>
        <taxon>Colletotrichum destructivum species complex</taxon>
    </lineage>
</organism>
<dbReference type="InterPro" id="IPR003010">
    <property type="entry name" value="C-N_Hydrolase"/>
</dbReference>
<feature type="non-terminal residue" evidence="4">
    <location>
        <position position="1"/>
    </location>
</feature>
<dbReference type="InterPro" id="IPR044149">
    <property type="entry name" value="Nitrilases_CHs"/>
</dbReference>
<dbReference type="STRING" id="1306861.A0A4U6X2R1"/>
<feature type="compositionally biased region" description="Low complexity" evidence="2">
    <location>
        <begin position="98"/>
        <end position="113"/>
    </location>
</feature>
<dbReference type="AlphaFoldDB" id="A0A4U6X2R1"/>
<dbReference type="Proteomes" id="UP000310108">
    <property type="component" value="Unassembled WGS sequence"/>
</dbReference>
<evidence type="ECO:0000259" key="3">
    <source>
        <dbReference type="PROSITE" id="PS50263"/>
    </source>
</evidence>
<comment type="caution">
    <text evidence="4">The sequence shown here is derived from an EMBL/GenBank/DDBJ whole genome shotgun (WGS) entry which is preliminary data.</text>
</comment>
<dbReference type="Pfam" id="PF00795">
    <property type="entry name" value="CN_hydrolase"/>
    <property type="match status" value="1"/>
</dbReference>
<evidence type="ECO:0000256" key="1">
    <source>
        <dbReference type="ARBA" id="ARBA00008129"/>
    </source>
</evidence>
<name>A0A4U6X2R1_9PEZI</name>
<feature type="region of interest" description="Disordered" evidence="2">
    <location>
        <begin position="98"/>
        <end position="128"/>
    </location>
</feature>
<feature type="region of interest" description="Disordered" evidence="2">
    <location>
        <begin position="144"/>
        <end position="173"/>
    </location>
</feature>
<evidence type="ECO:0000313" key="5">
    <source>
        <dbReference type="Proteomes" id="UP000310108"/>
    </source>
</evidence>
<dbReference type="PANTHER" id="PTHR46044">
    <property type="entry name" value="NITRILASE"/>
    <property type="match status" value="1"/>
</dbReference>
<protein>
    <submittedName>
        <fullName evidence="4">Putative nitrilase</fullName>
    </submittedName>
</protein>
<evidence type="ECO:0000313" key="4">
    <source>
        <dbReference type="EMBL" id="TKW49668.1"/>
    </source>
</evidence>
<dbReference type="Gene3D" id="3.60.110.10">
    <property type="entry name" value="Carbon-nitrogen hydrolase"/>
    <property type="match status" value="2"/>
</dbReference>
<keyword evidence="5" id="KW-1185">Reference proteome</keyword>
<dbReference type="SUPFAM" id="SSF56317">
    <property type="entry name" value="Carbon-nitrogen hydrolase"/>
    <property type="match status" value="1"/>
</dbReference>
<feature type="domain" description="CN hydrolase" evidence="3">
    <location>
        <begin position="1"/>
        <end position="254"/>
    </location>
</feature>
<reference evidence="4 5" key="1">
    <citation type="journal article" date="2019" name="PLoS ONE">
        <title>Comparative genome analysis indicates high evolutionary potential of pathogenicity genes in Colletotrichum tanaceti.</title>
        <authorList>
            <person name="Lelwala R.V."/>
            <person name="Korhonen P.K."/>
            <person name="Young N.D."/>
            <person name="Scott J.B."/>
            <person name="Ades P.A."/>
            <person name="Gasser R.B."/>
            <person name="Taylor P.W.J."/>
        </authorList>
    </citation>
    <scope>NUCLEOTIDE SEQUENCE [LARGE SCALE GENOMIC DNA]</scope>
    <source>
        <strain evidence="4">BRIP57314</strain>
    </source>
</reference>
<accession>A0A4U6X2R1</accession>
<comment type="similarity">
    <text evidence="1">Belongs to the carbon-nitrogen hydrolase superfamily. Nitrilase family.</text>
</comment>
<proteinExistence type="inferred from homology"/>
<dbReference type="PROSITE" id="PS50263">
    <property type="entry name" value="CN_HYDROLASE"/>
    <property type="match status" value="1"/>
</dbReference>
<dbReference type="GO" id="GO:0003824">
    <property type="term" value="F:catalytic activity"/>
    <property type="evidence" value="ECO:0007669"/>
    <property type="project" value="InterPro"/>
</dbReference>
<dbReference type="PANTHER" id="PTHR46044:SF12">
    <property type="entry name" value="HYDROLASE"/>
    <property type="match status" value="1"/>
</dbReference>
<sequence length="290" mass="31257">ESQPDTDRPQTATERLIWAQGSPATLRAVSTTIRGVRLNLAAAICWENYMPLLRQALYAQNINLYLAPTADGRDTWLPLMRAIACEGRCFVVSSNMAVRPPASSSSSSPSVSAGRRDGSDGNDDDDAYLRARRRNSCLTEEGFEIALPEKHKPVNGHPATTTDSPSRRRRRKSVIVEDGNEIVLPGDDDDNAPVNGANGTRSASASAAIKTAAAKPAADWVSRGGSSIVGPFGDVLAGPQWEDDEGLIYADVDFDDCIRGRLDIDVGGSYSRNDSFRFSVDGLDLDPLPY</sequence>